<sequence length="115" mass="11901">MLLAISLLTLALTARLEVFFVACVVAGCHRACNYLVPYAVMNDVIQSAAAQSADGKAKEGLGMSLVSACVPLAYCTVFFIVGPLEDLTGMVSAPLWLGTGLGCLSSASFLLLGKV</sequence>
<name>A0AAN9AMT8_9CAEN</name>
<dbReference type="Proteomes" id="UP001374579">
    <property type="component" value="Unassembled WGS sequence"/>
</dbReference>
<feature type="chain" id="PRO_5043032055" evidence="2">
    <location>
        <begin position="17"/>
        <end position="115"/>
    </location>
</feature>
<organism evidence="3 4">
    <name type="scientific">Littorina saxatilis</name>
    <dbReference type="NCBI Taxonomy" id="31220"/>
    <lineage>
        <taxon>Eukaryota</taxon>
        <taxon>Metazoa</taxon>
        <taxon>Spiralia</taxon>
        <taxon>Lophotrochozoa</taxon>
        <taxon>Mollusca</taxon>
        <taxon>Gastropoda</taxon>
        <taxon>Caenogastropoda</taxon>
        <taxon>Littorinimorpha</taxon>
        <taxon>Littorinoidea</taxon>
        <taxon>Littorinidae</taxon>
        <taxon>Littorina</taxon>
    </lineage>
</organism>
<keyword evidence="4" id="KW-1185">Reference proteome</keyword>
<feature type="signal peptide" evidence="2">
    <location>
        <begin position="1"/>
        <end position="16"/>
    </location>
</feature>
<keyword evidence="1" id="KW-1133">Transmembrane helix</keyword>
<feature type="transmembrane region" description="Helical" evidence="1">
    <location>
        <begin position="61"/>
        <end position="81"/>
    </location>
</feature>
<protein>
    <submittedName>
        <fullName evidence="3">Uncharacterized protein</fullName>
    </submittedName>
</protein>
<keyword evidence="1" id="KW-0812">Transmembrane</keyword>
<keyword evidence="2" id="KW-0732">Signal</keyword>
<gene>
    <name evidence="3" type="ORF">V1264_024833</name>
</gene>
<evidence type="ECO:0000256" key="2">
    <source>
        <dbReference type="SAM" id="SignalP"/>
    </source>
</evidence>
<proteinExistence type="predicted"/>
<accession>A0AAN9AMT8</accession>
<evidence type="ECO:0000256" key="1">
    <source>
        <dbReference type="SAM" id="Phobius"/>
    </source>
</evidence>
<reference evidence="3 4" key="1">
    <citation type="submission" date="2024-02" db="EMBL/GenBank/DDBJ databases">
        <title>Chromosome-scale genome assembly of the rough periwinkle Littorina saxatilis.</title>
        <authorList>
            <person name="De Jode A."/>
            <person name="Faria R."/>
            <person name="Formenti G."/>
            <person name="Sims Y."/>
            <person name="Smith T.P."/>
            <person name="Tracey A."/>
            <person name="Wood J.M.D."/>
            <person name="Zagrodzka Z.B."/>
            <person name="Johannesson K."/>
            <person name="Butlin R.K."/>
            <person name="Leder E.H."/>
        </authorList>
    </citation>
    <scope>NUCLEOTIDE SEQUENCE [LARGE SCALE GENOMIC DNA]</scope>
    <source>
        <strain evidence="3">Snail1</strain>
        <tissue evidence="3">Muscle</tissue>
    </source>
</reference>
<dbReference type="EMBL" id="JBAMIC010000490">
    <property type="protein sequence ID" value="KAK7089805.1"/>
    <property type="molecule type" value="Genomic_DNA"/>
</dbReference>
<evidence type="ECO:0000313" key="4">
    <source>
        <dbReference type="Proteomes" id="UP001374579"/>
    </source>
</evidence>
<dbReference type="AlphaFoldDB" id="A0AAN9AMT8"/>
<comment type="caution">
    <text evidence="3">The sequence shown here is derived from an EMBL/GenBank/DDBJ whole genome shotgun (WGS) entry which is preliminary data.</text>
</comment>
<evidence type="ECO:0000313" key="3">
    <source>
        <dbReference type="EMBL" id="KAK7089805.1"/>
    </source>
</evidence>
<feature type="transmembrane region" description="Helical" evidence="1">
    <location>
        <begin position="93"/>
        <end position="112"/>
    </location>
</feature>
<keyword evidence="1" id="KW-0472">Membrane</keyword>